<dbReference type="EMBL" id="BMSZ01000026">
    <property type="protein sequence ID" value="GGS80333.1"/>
    <property type="molecule type" value="Genomic_DNA"/>
</dbReference>
<comment type="caution">
    <text evidence="1">The sequence shown here is derived from an EMBL/GenBank/DDBJ whole genome shotgun (WGS) entry which is preliminary data.</text>
</comment>
<evidence type="ECO:0000313" key="2">
    <source>
        <dbReference type="Proteomes" id="UP000659767"/>
    </source>
</evidence>
<protein>
    <submittedName>
        <fullName evidence="1">Uncharacterized protein</fullName>
    </submittedName>
</protein>
<dbReference type="PANTHER" id="PTHR24094:SF15">
    <property type="entry name" value="AMP-DEPENDENT SYNTHETASE_LIGASE DOMAIN-CONTAINING PROTEIN-RELATED"/>
    <property type="match status" value="1"/>
</dbReference>
<dbReference type="Proteomes" id="UP000659767">
    <property type="component" value="Unassembled WGS sequence"/>
</dbReference>
<sequence>MNRPAAWTAARREAYANDQGAHASLVAVTARTNRSKADQDPADWMPPSPEAQCRYVGEWVATKLRWGLTADDREPVVLKVYSEGPCEDTIVRYTPAA</sequence>
<dbReference type="PANTHER" id="PTHR24094">
    <property type="entry name" value="SECRETED PROTEIN"/>
    <property type="match status" value="1"/>
</dbReference>
<organism evidence="1 2">
    <name type="scientific">Streptomyces badius</name>
    <dbReference type="NCBI Taxonomy" id="1941"/>
    <lineage>
        <taxon>Bacteria</taxon>
        <taxon>Bacillati</taxon>
        <taxon>Actinomycetota</taxon>
        <taxon>Actinomycetes</taxon>
        <taxon>Kitasatosporales</taxon>
        <taxon>Streptomycetaceae</taxon>
        <taxon>Streptomyces</taxon>
    </lineage>
</organism>
<proteinExistence type="predicted"/>
<accession>A0ABQ2TNG9</accession>
<gene>
    <name evidence="1" type="ORF">GCM10010253_63940</name>
</gene>
<name>A0ABQ2TNG9_STRBA</name>
<evidence type="ECO:0000313" key="1">
    <source>
        <dbReference type="EMBL" id="GGS80333.1"/>
    </source>
</evidence>
<reference evidence="2" key="1">
    <citation type="journal article" date="2019" name="Int. J. Syst. Evol. Microbiol.">
        <title>The Global Catalogue of Microorganisms (GCM) 10K type strain sequencing project: providing services to taxonomists for standard genome sequencing and annotation.</title>
        <authorList>
            <consortium name="The Broad Institute Genomics Platform"/>
            <consortium name="The Broad Institute Genome Sequencing Center for Infectious Disease"/>
            <person name="Wu L."/>
            <person name="Ma J."/>
        </authorList>
    </citation>
    <scope>NUCLEOTIDE SEQUENCE [LARGE SCALE GENOMIC DNA]</scope>
    <source>
        <strain evidence="2">JCM 4350</strain>
    </source>
</reference>
<keyword evidence="2" id="KW-1185">Reference proteome</keyword>